<name>A0A1Z5INH1_9LACO</name>
<reference evidence="2 3" key="1">
    <citation type="submission" date="2015-11" db="EMBL/GenBank/DDBJ databases">
        <title>Draft genome sequences of new species of the genus Lactobacillus isolated from orchardgrass silage.</title>
        <authorList>
            <person name="Tohno M."/>
            <person name="Tanizawa Y."/>
            <person name="Arita M."/>
        </authorList>
    </citation>
    <scope>NUCLEOTIDE SEQUENCE [LARGE SCALE GENOMIC DNA]</scope>
    <source>
        <strain evidence="2 3">IWT140</strain>
    </source>
</reference>
<evidence type="ECO:0000259" key="1">
    <source>
        <dbReference type="Pfam" id="PF02230"/>
    </source>
</evidence>
<dbReference type="Pfam" id="PF02230">
    <property type="entry name" value="Abhydrolase_2"/>
    <property type="match status" value="1"/>
</dbReference>
<protein>
    <submittedName>
        <fullName evidence="2">Phospholipase/carboxylesterase</fullName>
    </submittedName>
</protein>
<dbReference type="InterPro" id="IPR003140">
    <property type="entry name" value="PLipase/COase/thioEstase"/>
</dbReference>
<accession>A0A1Z5INH1</accession>
<proteinExistence type="predicted"/>
<organism evidence="2 3">
    <name type="scientific">Secundilactobacillus pentosiphilus</name>
    <dbReference type="NCBI Taxonomy" id="1714682"/>
    <lineage>
        <taxon>Bacteria</taxon>
        <taxon>Bacillati</taxon>
        <taxon>Bacillota</taxon>
        <taxon>Bacilli</taxon>
        <taxon>Lactobacillales</taxon>
        <taxon>Lactobacillaceae</taxon>
        <taxon>Secundilactobacillus</taxon>
    </lineage>
</organism>
<dbReference type="Gene3D" id="3.40.50.1820">
    <property type="entry name" value="alpha/beta hydrolase"/>
    <property type="match status" value="1"/>
</dbReference>
<keyword evidence="3" id="KW-1185">Reference proteome</keyword>
<feature type="domain" description="Phospholipase/carboxylesterase/thioesterase" evidence="1">
    <location>
        <begin position="83"/>
        <end position="202"/>
    </location>
</feature>
<evidence type="ECO:0000313" key="3">
    <source>
        <dbReference type="Proteomes" id="UP000198430"/>
    </source>
</evidence>
<dbReference type="GO" id="GO:0016787">
    <property type="term" value="F:hydrolase activity"/>
    <property type="evidence" value="ECO:0007669"/>
    <property type="project" value="InterPro"/>
</dbReference>
<dbReference type="SUPFAM" id="SSF53474">
    <property type="entry name" value="alpha/beta-Hydrolases"/>
    <property type="match status" value="1"/>
</dbReference>
<gene>
    <name evidence="2" type="ORF">IWT140_00887</name>
</gene>
<dbReference type="AlphaFoldDB" id="A0A1Z5INH1"/>
<dbReference type="InterPro" id="IPR029058">
    <property type="entry name" value="AB_hydrolase_fold"/>
</dbReference>
<dbReference type="Proteomes" id="UP000198430">
    <property type="component" value="Unassembled WGS sequence"/>
</dbReference>
<dbReference type="RefSeq" id="WP_089088265.1">
    <property type="nucleotide sequence ID" value="NZ_BCMH01000005.1"/>
</dbReference>
<comment type="caution">
    <text evidence="2">The sequence shown here is derived from an EMBL/GenBank/DDBJ whole genome shotgun (WGS) entry which is preliminary data.</text>
</comment>
<evidence type="ECO:0000313" key="2">
    <source>
        <dbReference type="EMBL" id="GAX03285.1"/>
    </source>
</evidence>
<sequence>MTNDIHAAFYPGKTSLAPVLMLHGTGGDESDLLPIATFLFPEHPKLGIRGRIIQDGSNRYFIRRKDGSFDLNNLNQETDWLLDAVQQEAVRYQLDARQLIVLGFSNGANIAAYAWLNRTTPFKTAVLLHPMMITPSEHPADLTGYRVFTTFGDLDPIVSETNFDQLTQQLMAAHVATKIFKNHQSHHLTQTELMAAQAWINKLPR</sequence>
<dbReference type="EMBL" id="BCMH01000005">
    <property type="protein sequence ID" value="GAX03285.1"/>
    <property type="molecule type" value="Genomic_DNA"/>
</dbReference>